<evidence type="ECO:0000259" key="1">
    <source>
        <dbReference type="Pfam" id="PF00188"/>
    </source>
</evidence>
<dbReference type="InterPro" id="IPR051922">
    <property type="entry name" value="Bact_Sporulation_Assoc"/>
</dbReference>
<name>A0A0H3N6C5_CLODC</name>
<dbReference type="Pfam" id="PF04122">
    <property type="entry name" value="CW_binding_2"/>
    <property type="match status" value="3"/>
</dbReference>
<dbReference type="SUPFAM" id="SSF55797">
    <property type="entry name" value="PR-1-like"/>
    <property type="match status" value="1"/>
</dbReference>
<feature type="domain" description="SCP" evidence="1">
    <location>
        <begin position="338"/>
        <end position="465"/>
    </location>
</feature>
<dbReference type="HOGENOM" id="CLU_028455_3_3_9"/>
<dbReference type="Pfam" id="PF00188">
    <property type="entry name" value="CAP"/>
    <property type="match status" value="1"/>
</dbReference>
<dbReference type="Gene3D" id="3.40.33.10">
    <property type="entry name" value="CAP"/>
    <property type="match status" value="1"/>
</dbReference>
<proteinExistence type="predicted"/>
<organism evidence="2 3">
    <name type="scientific">Clostridioides difficile (strain CD196)</name>
    <name type="common">Peptoclostridium difficile</name>
    <dbReference type="NCBI Taxonomy" id="645462"/>
    <lineage>
        <taxon>Bacteria</taxon>
        <taxon>Bacillati</taxon>
        <taxon>Bacillota</taxon>
        <taxon>Clostridia</taxon>
        <taxon>Peptostreptococcales</taxon>
        <taxon>Peptostreptococcaceae</taxon>
        <taxon>Clostridioides</taxon>
    </lineage>
</organism>
<dbReference type="KEGG" id="cdc:CD196_2640"/>
<evidence type="ECO:0000313" key="3">
    <source>
        <dbReference type="Proteomes" id="UP000002068"/>
    </source>
</evidence>
<reference evidence="2 3" key="1">
    <citation type="journal article" date="2009" name="Genome Biol.">
        <title>Comparative genome and phenotypic analysis of Clostridium difficile 027 strains provides insight into the evolution of a hypervirulent bacterium.</title>
        <authorList>
            <person name="Stabler R.A."/>
            <person name="He M."/>
            <person name="Dawson L."/>
            <person name="Martin M."/>
            <person name="Valiente E."/>
            <person name="Corton C."/>
            <person name="Lawley T.D."/>
            <person name="Sebaihia M."/>
            <person name="Quail M.A."/>
            <person name="Rose G."/>
            <person name="Gerding D.N."/>
            <person name="Gibert M."/>
            <person name="Popoff M.R."/>
            <person name="Parkhill J."/>
            <person name="Dougan G."/>
            <person name="Wren B.W."/>
        </authorList>
    </citation>
    <scope>NUCLEOTIDE SEQUENCE [LARGE SCALE GENOMIC DNA]</scope>
    <source>
        <strain evidence="2 3">CD196</strain>
    </source>
</reference>
<dbReference type="EMBL" id="FN538970">
    <property type="protein sequence ID" value="CBA65060.1"/>
    <property type="molecule type" value="Genomic_DNA"/>
</dbReference>
<sequence>MKSTLGVENNMKNSKKILAIGLTLFLVMVNTPMVNALTSVEQIKGNDRYETAAKIADKQNYNTAILINSDNSLADGLSASGLAGALNAPILMTKQNQIPNTTMERLNKAKTVYIIGSESTISKNVENQLLSKKKVVQRIFGENRFDTSIKIAEKIKEIKPIDKVIIANGFTGEADAISASPVAARDGVPIILIDGNSVGFDTTGLKSYALGSSEIISDELVKSTNSIRLGGTDRFETNKIVIQEFYKNSKEFYLSKGLQLTDALVASTIAKNAPVVLVENGSNKSILSGADKLTVLGGINQNVIKQCINQASPNQQGLYYNPNDRAFKERIKGKVYALTKQYRKDNGVRALSVASRLEGLANDWSNLMANKKTLSHTINGKNSYSTFLKYLDWSEIKPGYIAVQGENIIKYKISDKPVYTNRDADDIGNFIFNEWKTNPEEGTNMLHKGYEIMGFGIAITGDKNLYATHEFYGRYKE</sequence>
<dbReference type="PANTHER" id="PTHR30032">
    <property type="entry name" value="N-ACETYLMURAMOYL-L-ALANINE AMIDASE-RELATED"/>
    <property type="match status" value="1"/>
</dbReference>
<dbReference type="AlphaFoldDB" id="A0A0H3N6C5"/>
<gene>
    <name evidence="2" type="ordered locus">CD196_2640</name>
</gene>
<dbReference type="InterPro" id="IPR035940">
    <property type="entry name" value="CAP_sf"/>
</dbReference>
<accession>A0A0H3N6C5</accession>
<dbReference type="Gene3D" id="3.40.50.12090">
    <property type="match status" value="2"/>
</dbReference>
<dbReference type="Proteomes" id="UP000002068">
    <property type="component" value="Chromosome"/>
</dbReference>
<dbReference type="InterPro" id="IPR007253">
    <property type="entry name" value="Cell_wall-bd_2"/>
</dbReference>
<evidence type="ECO:0000313" key="2">
    <source>
        <dbReference type="EMBL" id="CBA65060.1"/>
    </source>
</evidence>
<dbReference type="InterPro" id="IPR014044">
    <property type="entry name" value="CAP_dom"/>
</dbReference>
<dbReference type="PANTHER" id="PTHR30032:SF8">
    <property type="entry name" value="GERMINATION-SPECIFIC N-ACETYLMURAMOYL-L-ALANINE AMIDASE"/>
    <property type="match status" value="1"/>
</dbReference>
<protein>
    <submittedName>
        <fullName evidence="2">Cell surface protein</fullName>
    </submittedName>
</protein>
<dbReference type="CDD" id="cd05379">
    <property type="entry name" value="CAP_bacterial"/>
    <property type="match status" value="1"/>
</dbReference>